<protein>
    <submittedName>
        <fullName evidence="1">Uncharacterized protein</fullName>
    </submittedName>
</protein>
<reference evidence="1 2" key="1">
    <citation type="submission" date="2020-06" db="EMBL/GenBank/DDBJ databases">
        <title>Actinokineospora xiongansis sp. nov., isolated from soil of Baiyangdian.</title>
        <authorList>
            <person name="Zhang X."/>
        </authorList>
    </citation>
    <scope>NUCLEOTIDE SEQUENCE [LARGE SCALE GENOMIC DNA]</scope>
    <source>
        <strain evidence="1 2">HBU206404</strain>
    </source>
</reference>
<evidence type="ECO:0000313" key="1">
    <source>
        <dbReference type="EMBL" id="MBC6451301.1"/>
    </source>
</evidence>
<accession>A0ABR7LF18</accession>
<dbReference type="RefSeq" id="WP_187224376.1">
    <property type="nucleotide sequence ID" value="NZ_JABVED010000027.1"/>
</dbReference>
<name>A0ABR7LF18_9PSEU</name>
<dbReference type="Proteomes" id="UP000734823">
    <property type="component" value="Unassembled WGS sequence"/>
</dbReference>
<gene>
    <name evidence="1" type="ORF">GPZ80_29490</name>
</gene>
<comment type="caution">
    <text evidence="1">The sequence shown here is derived from an EMBL/GenBank/DDBJ whole genome shotgun (WGS) entry which is preliminary data.</text>
</comment>
<keyword evidence="2" id="KW-1185">Reference proteome</keyword>
<sequence length="109" mass="12174">MNNIDYEIVNPDSAGTAALPSSLDAPAELDAESNVYASEPRGVPPIAVCGHLRRIGVAACRLAKEARWLRGRITARTRGADVLHAWTVTRDNRRLRLMWPFERRLRAEP</sequence>
<organism evidence="1 2">
    <name type="scientific">Actinokineospora xionganensis</name>
    <dbReference type="NCBI Taxonomy" id="2684470"/>
    <lineage>
        <taxon>Bacteria</taxon>
        <taxon>Bacillati</taxon>
        <taxon>Actinomycetota</taxon>
        <taxon>Actinomycetes</taxon>
        <taxon>Pseudonocardiales</taxon>
        <taxon>Pseudonocardiaceae</taxon>
        <taxon>Actinokineospora</taxon>
    </lineage>
</organism>
<proteinExistence type="predicted"/>
<evidence type="ECO:0000313" key="2">
    <source>
        <dbReference type="Proteomes" id="UP000734823"/>
    </source>
</evidence>
<dbReference type="EMBL" id="JABVED010000027">
    <property type="protein sequence ID" value="MBC6451301.1"/>
    <property type="molecule type" value="Genomic_DNA"/>
</dbReference>